<protein>
    <submittedName>
        <fullName evidence="2">Caspase family protein</fullName>
    </submittedName>
</protein>
<dbReference type="GO" id="GO:0006508">
    <property type="term" value="P:proteolysis"/>
    <property type="evidence" value="ECO:0007669"/>
    <property type="project" value="InterPro"/>
</dbReference>
<dbReference type="RefSeq" id="WP_162445774.1">
    <property type="nucleotide sequence ID" value="NZ_CP048222.1"/>
</dbReference>
<dbReference type="SUPFAM" id="SSF52129">
    <property type="entry name" value="Caspase-like"/>
    <property type="match status" value="1"/>
</dbReference>
<dbReference type="Gene3D" id="3.40.50.1460">
    <property type="match status" value="1"/>
</dbReference>
<evidence type="ECO:0000313" key="2">
    <source>
        <dbReference type="EMBL" id="QHT69790.1"/>
    </source>
</evidence>
<dbReference type="AlphaFoldDB" id="A0A6C0GQK9"/>
<sequence>MLLFAGTSYIASAQEASSRSNPVSIKVKSEDAEFKTSKVYAVIIGVSDYQDPNIKDLKYADADAQLYYNFLRSPQGGSVPEKNITLLLNKNATRANIIKALNNQFSDAFEEDLAIVYIACHGLPTKRGNKLFFLGTDTDRENLEGSAVSQSEFDEAISSSRAQKKVWIADACHSGTVVGTETAFAGSTMRGEREIAEATMVNRLLANVASAQASFIVLSASSAGETSVEAPQWGGGHGVFTYYLVEGLKGAADENKNKLVDIREIYEYVRTKVSEETSRKQYPLLNGRYAKKFPMSAVLE</sequence>
<dbReference type="PANTHER" id="PTHR48104">
    <property type="entry name" value="METACASPASE-4"/>
    <property type="match status" value="1"/>
</dbReference>
<dbReference type="GO" id="GO:0004197">
    <property type="term" value="F:cysteine-type endopeptidase activity"/>
    <property type="evidence" value="ECO:0007669"/>
    <property type="project" value="InterPro"/>
</dbReference>
<dbReference type="Proteomes" id="UP000480178">
    <property type="component" value="Chromosome"/>
</dbReference>
<dbReference type="KEGG" id="rhoz:GXP67_25665"/>
<accession>A0A6C0GQK9</accession>
<dbReference type="InterPro" id="IPR050452">
    <property type="entry name" value="Metacaspase"/>
</dbReference>
<feature type="domain" description="Peptidase C14 caspase" evidence="1">
    <location>
        <begin position="40"/>
        <end position="293"/>
    </location>
</feature>
<dbReference type="PROSITE" id="PS00018">
    <property type="entry name" value="EF_HAND_1"/>
    <property type="match status" value="1"/>
</dbReference>
<evidence type="ECO:0000259" key="1">
    <source>
        <dbReference type="Pfam" id="PF00656"/>
    </source>
</evidence>
<dbReference type="InterPro" id="IPR011600">
    <property type="entry name" value="Pept_C14_caspase"/>
</dbReference>
<proteinExistence type="predicted"/>
<organism evidence="2 3">
    <name type="scientific">Rhodocytophaga rosea</name>
    <dbReference type="NCBI Taxonomy" id="2704465"/>
    <lineage>
        <taxon>Bacteria</taxon>
        <taxon>Pseudomonadati</taxon>
        <taxon>Bacteroidota</taxon>
        <taxon>Cytophagia</taxon>
        <taxon>Cytophagales</taxon>
        <taxon>Rhodocytophagaceae</taxon>
        <taxon>Rhodocytophaga</taxon>
    </lineage>
</organism>
<gene>
    <name evidence="2" type="ORF">GXP67_25665</name>
</gene>
<dbReference type="PANTHER" id="PTHR48104:SF30">
    <property type="entry name" value="METACASPASE-1"/>
    <property type="match status" value="1"/>
</dbReference>
<dbReference type="InterPro" id="IPR029030">
    <property type="entry name" value="Caspase-like_dom_sf"/>
</dbReference>
<dbReference type="Pfam" id="PF00656">
    <property type="entry name" value="Peptidase_C14"/>
    <property type="match status" value="1"/>
</dbReference>
<dbReference type="EMBL" id="CP048222">
    <property type="protein sequence ID" value="QHT69790.1"/>
    <property type="molecule type" value="Genomic_DNA"/>
</dbReference>
<name>A0A6C0GQK9_9BACT</name>
<keyword evidence="3" id="KW-1185">Reference proteome</keyword>
<dbReference type="InterPro" id="IPR018247">
    <property type="entry name" value="EF_Hand_1_Ca_BS"/>
</dbReference>
<reference evidence="2 3" key="1">
    <citation type="submission" date="2020-01" db="EMBL/GenBank/DDBJ databases">
        <authorList>
            <person name="Kim M.K."/>
        </authorList>
    </citation>
    <scope>NUCLEOTIDE SEQUENCE [LARGE SCALE GENOMIC DNA]</scope>
    <source>
        <strain evidence="2 3">172606-1</strain>
    </source>
</reference>
<evidence type="ECO:0000313" key="3">
    <source>
        <dbReference type="Proteomes" id="UP000480178"/>
    </source>
</evidence>
<dbReference type="GO" id="GO:0005737">
    <property type="term" value="C:cytoplasm"/>
    <property type="evidence" value="ECO:0007669"/>
    <property type="project" value="TreeGrafter"/>
</dbReference>